<name>A0AA40E785_9PEZI</name>
<feature type="non-terminal residue" evidence="1">
    <location>
        <position position="67"/>
    </location>
</feature>
<dbReference type="RefSeq" id="XP_060300482.1">
    <property type="nucleotide sequence ID" value="XM_060435793.1"/>
</dbReference>
<reference evidence="1" key="1">
    <citation type="submission" date="2023-06" db="EMBL/GenBank/DDBJ databases">
        <title>Genome-scale phylogeny and comparative genomics of the fungal order Sordariales.</title>
        <authorList>
            <consortium name="Lawrence Berkeley National Laboratory"/>
            <person name="Hensen N."/>
            <person name="Bonometti L."/>
            <person name="Westerberg I."/>
            <person name="Brannstrom I.O."/>
            <person name="Guillou S."/>
            <person name="Cros-Aarteil S."/>
            <person name="Calhoun S."/>
            <person name="Haridas S."/>
            <person name="Kuo A."/>
            <person name="Mondo S."/>
            <person name="Pangilinan J."/>
            <person name="Riley R."/>
            <person name="LaButti K."/>
            <person name="Andreopoulos B."/>
            <person name="Lipzen A."/>
            <person name="Chen C."/>
            <person name="Yanf M."/>
            <person name="Daum C."/>
            <person name="Ng V."/>
            <person name="Clum A."/>
            <person name="Steindorff A."/>
            <person name="Ohm R."/>
            <person name="Martin F."/>
            <person name="Silar P."/>
            <person name="Natvig D."/>
            <person name="Lalanne C."/>
            <person name="Gautier V."/>
            <person name="Ament-velasquez S.L."/>
            <person name="Kruys A."/>
            <person name="Hutchinson M.I."/>
            <person name="Powell A.J."/>
            <person name="Barry K."/>
            <person name="Miller A.N."/>
            <person name="Grigoriev I.V."/>
            <person name="Debuchy R."/>
            <person name="Gladieux P."/>
            <person name="Thoren M.H."/>
            <person name="Johannesson H."/>
        </authorList>
    </citation>
    <scope>NUCLEOTIDE SEQUENCE</scope>
    <source>
        <strain evidence="1">SMH2392-1A</strain>
    </source>
</reference>
<comment type="caution">
    <text evidence="1">The sequence shown here is derived from an EMBL/GenBank/DDBJ whole genome shotgun (WGS) entry which is preliminary data.</text>
</comment>
<dbReference type="Proteomes" id="UP001172101">
    <property type="component" value="Unassembled WGS sequence"/>
</dbReference>
<proteinExistence type="predicted"/>
<accession>A0AA40E785</accession>
<dbReference type="AlphaFoldDB" id="A0AA40E785"/>
<evidence type="ECO:0000313" key="2">
    <source>
        <dbReference type="Proteomes" id="UP001172101"/>
    </source>
</evidence>
<gene>
    <name evidence="1" type="ORF">B0T26DRAFT_603930</name>
</gene>
<keyword evidence="2" id="KW-1185">Reference proteome</keyword>
<evidence type="ECO:0008006" key="3">
    <source>
        <dbReference type="Google" id="ProtNLM"/>
    </source>
</evidence>
<dbReference type="GeneID" id="85319063"/>
<protein>
    <recommendedName>
        <fullName evidence="3">JmjC domain-containing protein</fullName>
    </recommendedName>
</protein>
<dbReference type="EMBL" id="JAUIRO010000002">
    <property type="protein sequence ID" value="KAK0727627.1"/>
    <property type="molecule type" value="Genomic_DNA"/>
</dbReference>
<organism evidence="1 2">
    <name type="scientific">Lasiosphaeria miniovina</name>
    <dbReference type="NCBI Taxonomy" id="1954250"/>
    <lineage>
        <taxon>Eukaryota</taxon>
        <taxon>Fungi</taxon>
        <taxon>Dikarya</taxon>
        <taxon>Ascomycota</taxon>
        <taxon>Pezizomycotina</taxon>
        <taxon>Sordariomycetes</taxon>
        <taxon>Sordariomycetidae</taxon>
        <taxon>Sordariales</taxon>
        <taxon>Lasiosphaeriaceae</taxon>
        <taxon>Lasiosphaeria</taxon>
    </lineage>
</organism>
<sequence length="67" mass="7664">EWNEWKNVLEWVLLSEGGHNTAPHMDSHGFATWITPQEGSVGFGWMSCPTEEERNSWIADPHYYTGG</sequence>
<evidence type="ECO:0000313" key="1">
    <source>
        <dbReference type="EMBL" id="KAK0727627.1"/>
    </source>
</evidence>
<feature type="non-terminal residue" evidence="1">
    <location>
        <position position="1"/>
    </location>
</feature>